<gene>
    <name evidence="1" type="ORF">BDA96_01G419100</name>
</gene>
<proteinExistence type="predicted"/>
<dbReference type="Proteomes" id="UP000807115">
    <property type="component" value="Chromosome 1"/>
</dbReference>
<accession>A0A921S4R1</accession>
<dbReference type="EMBL" id="CM027680">
    <property type="protein sequence ID" value="KAG0551389.1"/>
    <property type="molecule type" value="Genomic_DNA"/>
</dbReference>
<evidence type="ECO:0000313" key="2">
    <source>
        <dbReference type="Proteomes" id="UP000807115"/>
    </source>
</evidence>
<name>A0A921S4R1_SORBI</name>
<organism evidence="1 2">
    <name type="scientific">Sorghum bicolor</name>
    <name type="common">Sorghum</name>
    <name type="synonym">Sorghum vulgare</name>
    <dbReference type="NCBI Taxonomy" id="4558"/>
    <lineage>
        <taxon>Eukaryota</taxon>
        <taxon>Viridiplantae</taxon>
        <taxon>Streptophyta</taxon>
        <taxon>Embryophyta</taxon>
        <taxon>Tracheophyta</taxon>
        <taxon>Spermatophyta</taxon>
        <taxon>Magnoliopsida</taxon>
        <taxon>Liliopsida</taxon>
        <taxon>Poales</taxon>
        <taxon>Poaceae</taxon>
        <taxon>PACMAD clade</taxon>
        <taxon>Panicoideae</taxon>
        <taxon>Andropogonodae</taxon>
        <taxon>Andropogoneae</taxon>
        <taxon>Sorghinae</taxon>
        <taxon>Sorghum</taxon>
    </lineage>
</organism>
<sequence length="116" mass="13185">MWDGEFHQVADHHGLLKQLDQGSDYLVGEEKNPIVELANDDCLTHASNPSFTLQPDMDDVNQVLDGMRLEDSAAAMTKHVKFVDPVTFREHKRCSMKCQVVWCVNGTLVNFAFRLH</sequence>
<evidence type="ECO:0000313" key="1">
    <source>
        <dbReference type="EMBL" id="KAG0551389.1"/>
    </source>
</evidence>
<protein>
    <submittedName>
        <fullName evidence="1">Uncharacterized protein</fullName>
    </submittedName>
</protein>
<reference evidence="1" key="1">
    <citation type="journal article" date="2019" name="BMC Genomics">
        <title>A new reference genome for Sorghum bicolor reveals high levels of sequence similarity between sweet and grain genotypes: implications for the genetics of sugar metabolism.</title>
        <authorList>
            <person name="Cooper E.A."/>
            <person name="Brenton Z.W."/>
            <person name="Flinn B.S."/>
            <person name="Jenkins J."/>
            <person name="Shu S."/>
            <person name="Flowers D."/>
            <person name="Luo F."/>
            <person name="Wang Y."/>
            <person name="Xia P."/>
            <person name="Barry K."/>
            <person name="Daum C."/>
            <person name="Lipzen A."/>
            <person name="Yoshinaga Y."/>
            <person name="Schmutz J."/>
            <person name="Saski C."/>
            <person name="Vermerris W."/>
            <person name="Kresovich S."/>
        </authorList>
    </citation>
    <scope>NUCLEOTIDE SEQUENCE</scope>
</reference>
<comment type="caution">
    <text evidence="1">The sequence shown here is derived from an EMBL/GenBank/DDBJ whole genome shotgun (WGS) entry which is preliminary data.</text>
</comment>
<dbReference type="AlphaFoldDB" id="A0A921S4R1"/>
<reference evidence="1" key="2">
    <citation type="submission" date="2020-10" db="EMBL/GenBank/DDBJ databases">
        <authorList>
            <person name="Cooper E.A."/>
            <person name="Brenton Z.W."/>
            <person name="Flinn B.S."/>
            <person name="Jenkins J."/>
            <person name="Shu S."/>
            <person name="Flowers D."/>
            <person name="Luo F."/>
            <person name="Wang Y."/>
            <person name="Xia P."/>
            <person name="Barry K."/>
            <person name="Daum C."/>
            <person name="Lipzen A."/>
            <person name="Yoshinaga Y."/>
            <person name="Schmutz J."/>
            <person name="Saski C."/>
            <person name="Vermerris W."/>
            <person name="Kresovich S."/>
        </authorList>
    </citation>
    <scope>NUCLEOTIDE SEQUENCE</scope>
</reference>